<comment type="caution">
    <text evidence="1">The sequence shown here is derived from an EMBL/GenBank/DDBJ whole genome shotgun (WGS) entry which is preliminary data.</text>
</comment>
<dbReference type="AlphaFoldDB" id="A0A3F3MVT7"/>
<dbReference type="RefSeq" id="WP_111034327.1">
    <property type="nucleotide sequence ID" value="NZ_QKWF01000050.1"/>
</dbReference>
<name>A0A3F3MVT7_ACIBA</name>
<dbReference type="Proteomes" id="UP000248662">
    <property type="component" value="Unassembled WGS sequence"/>
</dbReference>
<sequence>MLVDITDYLNVPARNEALEKLDLLDRFENLKKNGHLIEAANLLENSCKDPHIFHGHYKRLFIVWRQLNKEDLVACNYKAVIERVIKTIKLNDEMLTEMSTYWSKVHGVRRTKSYFSKYSHVKISDGKTLLKAATAIQDKKVIKTAEKLINSFTKDGK</sequence>
<proteinExistence type="predicted"/>
<evidence type="ECO:0000313" key="1">
    <source>
        <dbReference type="EMBL" id="PZM18112.1"/>
    </source>
</evidence>
<protein>
    <submittedName>
        <fullName evidence="1">Uncharacterized protein</fullName>
    </submittedName>
</protein>
<gene>
    <name evidence="1" type="ORF">DOL94_05835</name>
</gene>
<accession>A0A3F3MVT7</accession>
<organism evidence="1 2">
    <name type="scientific">Acinetobacter baumannii</name>
    <dbReference type="NCBI Taxonomy" id="470"/>
    <lineage>
        <taxon>Bacteria</taxon>
        <taxon>Pseudomonadati</taxon>
        <taxon>Pseudomonadota</taxon>
        <taxon>Gammaproteobacteria</taxon>
        <taxon>Moraxellales</taxon>
        <taxon>Moraxellaceae</taxon>
        <taxon>Acinetobacter</taxon>
        <taxon>Acinetobacter calcoaceticus/baumannii complex</taxon>
    </lineage>
</organism>
<evidence type="ECO:0000313" key="2">
    <source>
        <dbReference type="Proteomes" id="UP000248662"/>
    </source>
</evidence>
<reference evidence="1 2" key="1">
    <citation type="submission" date="2018-06" db="EMBL/GenBank/DDBJ databases">
        <title>Carbapenemase-producing Acinetobacter spp. from environmental sources in an hospital from French Polynesia.</title>
        <authorList>
            <person name="Bonnin R.A."/>
            <person name="Levy M."/>
            <person name="Cuzon G."/>
            <person name="Dortet L."/>
            <person name="Naas T."/>
        </authorList>
    </citation>
    <scope>NUCLEOTIDE SEQUENCE [LARGE SCALE GENOMIC DNA]</scope>
    <source>
        <strain evidence="1 2">R10</strain>
    </source>
</reference>
<dbReference type="EMBL" id="QKWF01000050">
    <property type="protein sequence ID" value="PZM18112.1"/>
    <property type="molecule type" value="Genomic_DNA"/>
</dbReference>